<reference evidence="1" key="1">
    <citation type="submission" date="2020-08" db="EMBL/GenBank/DDBJ databases">
        <title>Multicomponent nature underlies the extraordinary mechanical properties of spider dragline silk.</title>
        <authorList>
            <person name="Kono N."/>
            <person name="Nakamura H."/>
            <person name="Mori M."/>
            <person name="Yoshida Y."/>
            <person name="Ohtoshi R."/>
            <person name="Malay A.D."/>
            <person name="Moran D.A.P."/>
            <person name="Tomita M."/>
            <person name="Numata K."/>
            <person name="Arakawa K."/>
        </authorList>
    </citation>
    <scope>NUCLEOTIDE SEQUENCE</scope>
</reference>
<evidence type="ECO:0000313" key="1">
    <source>
        <dbReference type="EMBL" id="GFY28864.1"/>
    </source>
</evidence>
<proteinExistence type="predicted"/>
<organism evidence="1 2">
    <name type="scientific">Trichonephila clavipes</name>
    <name type="common">Golden silk orbweaver</name>
    <name type="synonym">Nephila clavipes</name>
    <dbReference type="NCBI Taxonomy" id="2585209"/>
    <lineage>
        <taxon>Eukaryota</taxon>
        <taxon>Metazoa</taxon>
        <taxon>Ecdysozoa</taxon>
        <taxon>Arthropoda</taxon>
        <taxon>Chelicerata</taxon>
        <taxon>Arachnida</taxon>
        <taxon>Araneae</taxon>
        <taxon>Araneomorphae</taxon>
        <taxon>Entelegynae</taxon>
        <taxon>Araneoidea</taxon>
        <taxon>Nephilidae</taxon>
        <taxon>Trichonephila</taxon>
    </lineage>
</organism>
<gene>
    <name evidence="1" type="ORF">TNCV_4719961</name>
</gene>
<dbReference type="Proteomes" id="UP000887159">
    <property type="component" value="Unassembled WGS sequence"/>
</dbReference>
<dbReference type="AlphaFoldDB" id="A0A8X7BFP2"/>
<accession>A0A8X7BFP2</accession>
<protein>
    <submittedName>
        <fullName evidence="1">Uncharacterized protein</fullName>
    </submittedName>
</protein>
<evidence type="ECO:0000313" key="2">
    <source>
        <dbReference type="Proteomes" id="UP000887159"/>
    </source>
</evidence>
<comment type="caution">
    <text evidence="1">The sequence shown here is derived from an EMBL/GenBank/DDBJ whole genome shotgun (WGS) entry which is preliminary data.</text>
</comment>
<keyword evidence="2" id="KW-1185">Reference proteome</keyword>
<sequence>MRSLLEEVETDQVREEPDEIMDIHHDSKSKFQKSDEHETLELKGTISIKGNMKPKVYYTPLSQSSKDLKK</sequence>
<dbReference type="EMBL" id="BMAU01021387">
    <property type="protein sequence ID" value="GFY28864.1"/>
    <property type="molecule type" value="Genomic_DNA"/>
</dbReference>
<name>A0A8X7BFP2_TRICX</name>